<evidence type="ECO:0000313" key="2">
    <source>
        <dbReference type="Proteomes" id="UP000005466"/>
    </source>
</evidence>
<evidence type="ECO:0000313" key="1">
    <source>
        <dbReference type="EMBL" id="EGH19287.1"/>
    </source>
</evidence>
<name>F3CJ45_PSESG</name>
<accession>F3CJ45</accession>
<comment type="caution">
    <text evidence="1">The sequence shown here is derived from an EMBL/GenBank/DDBJ whole genome shotgun (WGS) entry which is preliminary data.</text>
</comment>
<protein>
    <submittedName>
        <fullName evidence="1">Uncharacterized protein</fullName>
    </submittedName>
</protein>
<proteinExistence type="predicted"/>
<organism evidence="1 2">
    <name type="scientific">Pseudomonas savastanoi pv. glycinea str. race 4</name>
    <dbReference type="NCBI Taxonomy" id="875330"/>
    <lineage>
        <taxon>Bacteria</taxon>
        <taxon>Pseudomonadati</taxon>
        <taxon>Pseudomonadota</taxon>
        <taxon>Gammaproteobacteria</taxon>
        <taxon>Pseudomonadales</taxon>
        <taxon>Pseudomonadaceae</taxon>
        <taxon>Pseudomonas</taxon>
    </lineage>
</organism>
<sequence length="37" mass="4135">NKAKDKFKKHKADLGSVENDSHQIKELEKAIEAITLG</sequence>
<feature type="non-terminal residue" evidence="1">
    <location>
        <position position="1"/>
    </location>
</feature>
<dbReference type="HOGENOM" id="CLU_214092_0_0_6"/>
<dbReference type="AlphaFoldDB" id="F3CJ45"/>
<dbReference type="EMBL" id="ADWY01003851">
    <property type="protein sequence ID" value="EGH19287.1"/>
    <property type="molecule type" value="Genomic_DNA"/>
</dbReference>
<gene>
    <name evidence="1" type="ORF">Pgy4_40597</name>
</gene>
<dbReference type="Proteomes" id="UP000005466">
    <property type="component" value="Unassembled WGS sequence"/>
</dbReference>
<feature type="non-terminal residue" evidence="1">
    <location>
        <position position="37"/>
    </location>
</feature>
<reference evidence="1 2" key="1">
    <citation type="journal article" date="2011" name="PLoS Pathog.">
        <title>Dynamic evolution of pathogenicity revealed by sequencing and comparative genomics of 19 Pseudomonas syringae isolates.</title>
        <authorList>
            <person name="Baltrus D.A."/>
            <person name="Nishimura M.T."/>
            <person name="Romanchuk A."/>
            <person name="Chang J.H."/>
            <person name="Mukhtar M.S."/>
            <person name="Cherkis K."/>
            <person name="Roach J."/>
            <person name="Grant S.R."/>
            <person name="Jones C.D."/>
            <person name="Dangl J.L."/>
        </authorList>
    </citation>
    <scope>NUCLEOTIDE SEQUENCE [LARGE SCALE GENOMIC DNA]</scope>
    <source>
        <strain evidence="2">race 4</strain>
    </source>
</reference>